<organism evidence="2">
    <name type="scientific">marine metagenome</name>
    <dbReference type="NCBI Taxonomy" id="408172"/>
    <lineage>
        <taxon>unclassified sequences</taxon>
        <taxon>metagenomes</taxon>
        <taxon>ecological metagenomes</taxon>
    </lineage>
</organism>
<dbReference type="InterPro" id="IPR007163">
    <property type="entry name" value="VCA0040-like"/>
</dbReference>
<name>A0A382MS58_9ZZZZ</name>
<feature type="transmembrane region" description="Helical" evidence="1">
    <location>
        <begin position="142"/>
        <end position="167"/>
    </location>
</feature>
<feature type="transmembrane region" description="Helical" evidence="1">
    <location>
        <begin position="102"/>
        <end position="130"/>
    </location>
</feature>
<dbReference type="EMBL" id="UINC01095604">
    <property type="protein sequence ID" value="SVC51824.1"/>
    <property type="molecule type" value="Genomic_DNA"/>
</dbReference>
<reference evidence="2" key="1">
    <citation type="submission" date="2018-05" db="EMBL/GenBank/DDBJ databases">
        <authorList>
            <person name="Lanie J.A."/>
            <person name="Ng W.-L."/>
            <person name="Kazmierczak K.M."/>
            <person name="Andrzejewski T.M."/>
            <person name="Davidsen T.M."/>
            <person name="Wayne K.J."/>
            <person name="Tettelin H."/>
            <person name="Glass J.I."/>
            <person name="Rusch D."/>
            <person name="Podicherti R."/>
            <person name="Tsui H.-C.T."/>
            <person name="Winkler M.E."/>
        </authorList>
    </citation>
    <scope>NUCLEOTIDE SEQUENCE</scope>
</reference>
<feature type="transmembrane region" description="Helical" evidence="1">
    <location>
        <begin position="15"/>
        <end position="36"/>
    </location>
</feature>
<evidence type="ECO:0008006" key="3">
    <source>
        <dbReference type="Google" id="ProtNLM"/>
    </source>
</evidence>
<accession>A0A382MS58</accession>
<gene>
    <name evidence="2" type="ORF">METZ01_LOCUS304678</name>
</gene>
<feature type="non-terminal residue" evidence="2">
    <location>
        <position position="244"/>
    </location>
</feature>
<feature type="transmembrane region" description="Helical" evidence="1">
    <location>
        <begin position="174"/>
        <end position="190"/>
    </location>
</feature>
<keyword evidence="1" id="KW-0472">Membrane</keyword>
<keyword evidence="1" id="KW-0812">Transmembrane</keyword>
<evidence type="ECO:0000256" key="1">
    <source>
        <dbReference type="SAM" id="Phobius"/>
    </source>
</evidence>
<dbReference type="PANTHER" id="PTHR37308">
    <property type="entry name" value="INTEGRAL MEMBRANE PROTEIN"/>
    <property type="match status" value="1"/>
</dbReference>
<keyword evidence="1" id="KW-1133">Transmembrane helix</keyword>
<feature type="transmembrane region" description="Helical" evidence="1">
    <location>
        <begin position="221"/>
        <end position="243"/>
    </location>
</feature>
<sequence length="244" mass="26630">MLRSSDRKAWQEADAGFLLVLFSTMVLSLTTVAELFRRALSEFPFAIGSMFFGIVLGSALVMLKQVGKPNRFYLICLCGGLMCGHALTLLQAGEIEASAFKYFVAGVVSIFAWLLPGISGSFMLLLLGLYATVLEGVSLLTFSVLLPIALGGFLGLVLFSQFLTVLFQKARPELLSGLVGLMLGSLYRLWPWQRISAYQLRDDGSSIPLVQEPVMPHTYEILGGVNPMIMTALLFGLFGFVLVI</sequence>
<evidence type="ECO:0000313" key="2">
    <source>
        <dbReference type="EMBL" id="SVC51824.1"/>
    </source>
</evidence>
<feature type="transmembrane region" description="Helical" evidence="1">
    <location>
        <begin position="43"/>
        <end position="66"/>
    </location>
</feature>
<protein>
    <recommendedName>
        <fullName evidence="3">DUF368 domain-containing protein</fullName>
    </recommendedName>
</protein>
<feature type="transmembrane region" description="Helical" evidence="1">
    <location>
        <begin position="72"/>
        <end position="90"/>
    </location>
</feature>
<dbReference type="PANTHER" id="PTHR37308:SF1">
    <property type="entry name" value="POLYPRENYL-PHOSPHATE TRANSPORTER"/>
    <property type="match status" value="1"/>
</dbReference>
<dbReference type="Pfam" id="PF04018">
    <property type="entry name" value="VCA0040-like"/>
    <property type="match status" value="1"/>
</dbReference>
<dbReference type="AlphaFoldDB" id="A0A382MS58"/>
<proteinExistence type="predicted"/>